<feature type="domain" description="SIS" evidence="1">
    <location>
        <begin position="199"/>
        <end position="295"/>
    </location>
</feature>
<dbReference type="SUPFAM" id="SSF53697">
    <property type="entry name" value="SIS domain"/>
    <property type="match status" value="1"/>
</dbReference>
<name>A0A1G9FX05_9MICO</name>
<dbReference type="Proteomes" id="UP000198701">
    <property type="component" value="Unassembled WGS sequence"/>
</dbReference>
<gene>
    <name evidence="2" type="ORF">SAMN05216282_11855</name>
</gene>
<sequence>MSNNALFVDAVRAQPQELALVHSAVTRDLKRARMAEWMPGETVAVVAMGASSHTGNAFVTVLSKAGFRAVNLTASDVLLAADGFQPADHYVVVSESGRSPETIEAARGLTVGRRIGISNFPQAQIGEVIDSPLGLGGFNDSPVYTIGYTATLLAYALLLDRLAIVPAGPEVEQIPAIVEGALNAFDSIAESVSRFVGEADAIDVIGRGTSFASAAETALLIREGLRIPSGSYETFQYLHGPMESAAPGTVLIIFGDGRELTVPDSVVDSGVRVILVTAAPESAIPSAGHANLTIVPLDPGLDGFVRPIVEIVFSQLLLAHAMGRKPFPIEEFIYEQHDTKVEEMDVGREA</sequence>
<reference evidence="2 3" key="1">
    <citation type="submission" date="2016-10" db="EMBL/GenBank/DDBJ databases">
        <authorList>
            <person name="de Groot N.N."/>
        </authorList>
    </citation>
    <scope>NUCLEOTIDE SEQUENCE [LARGE SCALE GENOMIC DNA]</scope>
    <source>
        <strain evidence="2 3">CGMCC 1.5382</strain>
    </source>
</reference>
<evidence type="ECO:0000259" key="1">
    <source>
        <dbReference type="Pfam" id="PF01380"/>
    </source>
</evidence>
<keyword evidence="2" id="KW-0808">Transferase</keyword>
<dbReference type="InterPro" id="IPR001347">
    <property type="entry name" value="SIS_dom"/>
</dbReference>
<dbReference type="AlphaFoldDB" id="A0A1G9FX05"/>
<dbReference type="EMBL" id="FNFU01000018">
    <property type="protein sequence ID" value="SDK92855.1"/>
    <property type="molecule type" value="Genomic_DNA"/>
</dbReference>
<dbReference type="PANTHER" id="PTHR10937">
    <property type="entry name" value="GLUCOSAMINE--FRUCTOSE-6-PHOSPHATE AMINOTRANSFERASE, ISOMERIZING"/>
    <property type="match status" value="1"/>
</dbReference>
<evidence type="ECO:0000313" key="3">
    <source>
        <dbReference type="Proteomes" id="UP000198701"/>
    </source>
</evidence>
<dbReference type="GO" id="GO:1901135">
    <property type="term" value="P:carbohydrate derivative metabolic process"/>
    <property type="evidence" value="ECO:0007669"/>
    <property type="project" value="InterPro"/>
</dbReference>
<accession>A0A1G9FX05</accession>
<dbReference type="GO" id="GO:0097367">
    <property type="term" value="F:carbohydrate derivative binding"/>
    <property type="evidence" value="ECO:0007669"/>
    <property type="project" value="InterPro"/>
</dbReference>
<dbReference type="Gene3D" id="3.40.50.10490">
    <property type="entry name" value="Glucose-6-phosphate isomerase like protein, domain 1"/>
    <property type="match status" value="2"/>
</dbReference>
<dbReference type="RefSeq" id="WP_092324505.1">
    <property type="nucleotide sequence ID" value="NZ_FNFU01000018.1"/>
</dbReference>
<dbReference type="STRING" id="386301.SAMN05216282_11855"/>
<dbReference type="GO" id="GO:0008483">
    <property type="term" value="F:transaminase activity"/>
    <property type="evidence" value="ECO:0007669"/>
    <property type="project" value="UniProtKB-KW"/>
</dbReference>
<proteinExistence type="predicted"/>
<keyword evidence="3" id="KW-1185">Reference proteome</keyword>
<evidence type="ECO:0000313" key="2">
    <source>
        <dbReference type="EMBL" id="SDK92855.1"/>
    </source>
</evidence>
<organism evidence="2 3">
    <name type="scientific">Cryobacterium psychrotolerans</name>
    <dbReference type="NCBI Taxonomy" id="386301"/>
    <lineage>
        <taxon>Bacteria</taxon>
        <taxon>Bacillati</taxon>
        <taxon>Actinomycetota</taxon>
        <taxon>Actinomycetes</taxon>
        <taxon>Micrococcales</taxon>
        <taxon>Microbacteriaceae</taxon>
        <taxon>Cryobacterium</taxon>
    </lineage>
</organism>
<dbReference type="OrthoDB" id="3808774at2"/>
<dbReference type="InterPro" id="IPR046348">
    <property type="entry name" value="SIS_dom_sf"/>
</dbReference>
<dbReference type="Pfam" id="PF01380">
    <property type="entry name" value="SIS"/>
    <property type="match status" value="1"/>
</dbReference>
<protein>
    <submittedName>
        <fullName evidence="2">Glucosamine--fructose-6-phosphate aminotransferase (Isomerizing)</fullName>
    </submittedName>
</protein>
<keyword evidence="2" id="KW-0032">Aminotransferase</keyword>